<protein>
    <submittedName>
        <fullName evidence="2">3231_t:CDS:1</fullName>
    </submittedName>
</protein>
<organism evidence="2 3">
    <name type="scientific">Funneliformis mosseae</name>
    <name type="common">Endomycorrhizal fungus</name>
    <name type="synonym">Glomus mosseae</name>
    <dbReference type="NCBI Taxonomy" id="27381"/>
    <lineage>
        <taxon>Eukaryota</taxon>
        <taxon>Fungi</taxon>
        <taxon>Fungi incertae sedis</taxon>
        <taxon>Mucoromycota</taxon>
        <taxon>Glomeromycotina</taxon>
        <taxon>Glomeromycetes</taxon>
        <taxon>Glomerales</taxon>
        <taxon>Glomeraceae</taxon>
        <taxon>Funneliformis</taxon>
    </lineage>
</organism>
<reference evidence="2" key="1">
    <citation type="submission" date="2021-06" db="EMBL/GenBank/DDBJ databases">
        <authorList>
            <person name="Kallberg Y."/>
            <person name="Tangrot J."/>
            <person name="Rosling A."/>
        </authorList>
    </citation>
    <scope>NUCLEOTIDE SEQUENCE</scope>
    <source>
        <strain evidence="2">87-6 pot B 2015</strain>
    </source>
</reference>
<sequence>TAKAYKEAVAETNGRAKAKVKKKRSLVKEHYYEEFFTKFWKESESQQFAKANATSSNTLSRSQPSRIPRPSVTSHPQVSQDLELQKFLKEFLLLIDRV</sequence>
<evidence type="ECO:0000313" key="3">
    <source>
        <dbReference type="Proteomes" id="UP000789375"/>
    </source>
</evidence>
<dbReference type="AlphaFoldDB" id="A0A9N9EIS9"/>
<evidence type="ECO:0000256" key="1">
    <source>
        <dbReference type="SAM" id="MobiDB-lite"/>
    </source>
</evidence>
<comment type="caution">
    <text evidence="2">The sequence shown here is derived from an EMBL/GenBank/DDBJ whole genome shotgun (WGS) entry which is preliminary data.</text>
</comment>
<dbReference type="Proteomes" id="UP000789375">
    <property type="component" value="Unassembled WGS sequence"/>
</dbReference>
<proteinExistence type="predicted"/>
<dbReference type="EMBL" id="CAJVPP010006335">
    <property type="protein sequence ID" value="CAG8676869.1"/>
    <property type="molecule type" value="Genomic_DNA"/>
</dbReference>
<gene>
    <name evidence="2" type="ORF">FMOSSE_LOCUS12688</name>
</gene>
<accession>A0A9N9EIS9</accession>
<name>A0A9N9EIS9_FUNMO</name>
<feature type="non-terminal residue" evidence="2">
    <location>
        <position position="1"/>
    </location>
</feature>
<feature type="region of interest" description="Disordered" evidence="1">
    <location>
        <begin position="51"/>
        <end position="77"/>
    </location>
</feature>
<evidence type="ECO:0000313" key="2">
    <source>
        <dbReference type="EMBL" id="CAG8676869.1"/>
    </source>
</evidence>
<feature type="compositionally biased region" description="Low complexity" evidence="1">
    <location>
        <begin position="60"/>
        <end position="71"/>
    </location>
</feature>
<keyword evidence="3" id="KW-1185">Reference proteome</keyword>